<protein>
    <submittedName>
        <fullName evidence="1">Uncharacterized protein</fullName>
    </submittedName>
</protein>
<dbReference type="EMBL" id="JANPWB010000002">
    <property type="protein sequence ID" value="KAJ1211389.1"/>
    <property type="molecule type" value="Genomic_DNA"/>
</dbReference>
<organism evidence="1 2">
    <name type="scientific">Pleurodeles waltl</name>
    <name type="common">Iberian ribbed newt</name>
    <dbReference type="NCBI Taxonomy" id="8319"/>
    <lineage>
        <taxon>Eukaryota</taxon>
        <taxon>Metazoa</taxon>
        <taxon>Chordata</taxon>
        <taxon>Craniata</taxon>
        <taxon>Vertebrata</taxon>
        <taxon>Euteleostomi</taxon>
        <taxon>Amphibia</taxon>
        <taxon>Batrachia</taxon>
        <taxon>Caudata</taxon>
        <taxon>Salamandroidea</taxon>
        <taxon>Salamandridae</taxon>
        <taxon>Pleurodelinae</taxon>
        <taxon>Pleurodeles</taxon>
    </lineage>
</organism>
<reference evidence="1" key="1">
    <citation type="journal article" date="2022" name="bioRxiv">
        <title>Sequencing and chromosome-scale assembly of the giantPleurodeles waltlgenome.</title>
        <authorList>
            <person name="Brown T."/>
            <person name="Elewa A."/>
            <person name="Iarovenko S."/>
            <person name="Subramanian E."/>
            <person name="Araus A.J."/>
            <person name="Petzold A."/>
            <person name="Susuki M."/>
            <person name="Suzuki K.-i.T."/>
            <person name="Hayashi T."/>
            <person name="Toyoda A."/>
            <person name="Oliveira C."/>
            <person name="Osipova E."/>
            <person name="Leigh N.D."/>
            <person name="Simon A."/>
            <person name="Yun M.H."/>
        </authorList>
    </citation>
    <scope>NUCLEOTIDE SEQUENCE</scope>
    <source>
        <strain evidence="1">20211129_DDA</strain>
        <tissue evidence="1">Liver</tissue>
    </source>
</reference>
<dbReference type="Proteomes" id="UP001066276">
    <property type="component" value="Chromosome 1_2"/>
</dbReference>
<comment type="caution">
    <text evidence="1">The sequence shown here is derived from an EMBL/GenBank/DDBJ whole genome shotgun (WGS) entry which is preliminary data.</text>
</comment>
<accession>A0AAV7WH87</accession>
<keyword evidence="2" id="KW-1185">Reference proteome</keyword>
<dbReference type="AlphaFoldDB" id="A0AAV7WH87"/>
<evidence type="ECO:0000313" key="1">
    <source>
        <dbReference type="EMBL" id="KAJ1211389.1"/>
    </source>
</evidence>
<gene>
    <name evidence="1" type="ORF">NDU88_006749</name>
</gene>
<proteinExistence type="predicted"/>
<evidence type="ECO:0000313" key="2">
    <source>
        <dbReference type="Proteomes" id="UP001066276"/>
    </source>
</evidence>
<sequence>MWTLGRTLHVTSAEAVRELRHSQWSTHAMQLTLITEAQILSPVCAYKSKASWSGLPPDTTNWRRGRVIRYVAAPRAITCWRAPPCAMFFVALRPPVCVAALWLPRRSFRAFVLALSAGGVDLLRSDHARRRQVSRLLPEQPAGERYSSLQ</sequence>
<name>A0AAV7WH87_PLEWA</name>